<dbReference type="Proteomes" id="UP000009073">
    <property type="component" value="Chromosome"/>
</dbReference>
<accession>C4LAB5</accession>
<feature type="binding site" evidence="8">
    <location>
        <begin position="40"/>
        <end position="42"/>
    </location>
    <ligand>
        <name>S-adenosyl-L-methionine</name>
        <dbReference type="ChEBI" id="CHEBI:59789"/>
    </ligand>
</feature>
<evidence type="ECO:0000256" key="5">
    <source>
        <dbReference type="ARBA" id="ARBA00023004"/>
    </source>
</evidence>
<dbReference type="STRING" id="595494.Tola_2496"/>
<evidence type="ECO:0000256" key="3">
    <source>
        <dbReference type="ARBA" id="ARBA00022723"/>
    </source>
</evidence>
<reference evidence="11" key="1">
    <citation type="submission" date="2009-05" db="EMBL/GenBank/DDBJ databases">
        <title>Complete sequence of Tolumonas auensis DSM 9187.</title>
        <authorList>
            <consortium name="US DOE Joint Genome Institute"/>
            <person name="Lucas S."/>
            <person name="Copeland A."/>
            <person name="Lapidus A."/>
            <person name="Glavina del Rio T."/>
            <person name="Tice H."/>
            <person name="Bruce D."/>
            <person name="Goodwin L."/>
            <person name="Pitluck S."/>
            <person name="Chertkov O."/>
            <person name="Brettin T."/>
            <person name="Detter J.C."/>
            <person name="Han C."/>
            <person name="Larimer F."/>
            <person name="Land M."/>
            <person name="Hauser L."/>
            <person name="Kyrpides N."/>
            <person name="Mikhailova N."/>
            <person name="Spring S."/>
            <person name="Beller H."/>
        </authorList>
    </citation>
    <scope>NUCLEOTIDE SEQUENCE [LARGE SCALE GENOMIC DNA]</scope>
    <source>
        <strain evidence="11">DSM 9187 / TA4</strain>
    </source>
</reference>
<dbReference type="GO" id="GO:1904047">
    <property type="term" value="F:S-adenosyl-L-methionine binding"/>
    <property type="evidence" value="ECO:0007669"/>
    <property type="project" value="UniProtKB-UniRule"/>
</dbReference>
<evidence type="ECO:0000256" key="6">
    <source>
        <dbReference type="ARBA" id="ARBA00023014"/>
    </source>
</evidence>
<comment type="function">
    <text evidence="8">Catalyzes the complex heterocyclic radical-mediated conversion of 6-carboxy-5,6,7,8-tetrahydropterin (CPH4) to 7-carboxy-7-deazaguanine (CDG), a step common to the biosynthetic pathways of all 7-deazapurine-containing compounds.</text>
</comment>
<dbReference type="GO" id="GO:0008616">
    <property type="term" value="P:tRNA queuosine(34) biosynthetic process"/>
    <property type="evidence" value="ECO:0007669"/>
    <property type="project" value="UniProtKB-UniRule"/>
</dbReference>
<dbReference type="OrthoDB" id="9792276at2"/>
<dbReference type="GO" id="GO:0051539">
    <property type="term" value="F:4 iron, 4 sulfur cluster binding"/>
    <property type="evidence" value="ECO:0007669"/>
    <property type="project" value="UniProtKB-UniRule"/>
</dbReference>
<dbReference type="EMBL" id="CP001616">
    <property type="protein sequence ID" value="ACQ94090.1"/>
    <property type="molecule type" value="Genomic_DNA"/>
</dbReference>
<protein>
    <recommendedName>
        <fullName evidence="8">7-carboxy-7-deazaguanine synthase</fullName>
        <shortName evidence="8">CDG synthase</shortName>
        <ecNumber evidence="8">4.3.99.3</ecNumber>
    </recommendedName>
    <alternativeName>
        <fullName evidence="8">Queuosine biosynthesis protein QueE</fullName>
    </alternativeName>
</protein>
<evidence type="ECO:0000256" key="8">
    <source>
        <dbReference type="HAMAP-Rule" id="MF_00917"/>
    </source>
</evidence>
<evidence type="ECO:0000256" key="2">
    <source>
        <dbReference type="ARBA" id="ARBA00022691"/>
    </source>
</evidence>
<comment type="subunit">
    <text evidence="8">Homodimer.</text>
</comment>
<feature type="binding site" evidence="8">
    <location>
        <position position="43"/>
    </location>
    <ligand>
        <name>Mg(2+)</name>
        <dbReference type="ChEBI" id="CHEBI:18420"/>
    </ligand>
</feature>
<evidence type="ECO:0000313" key="11">
    <source>
        <dbReference type="Proteomes" id="UP000009073"/>
    </source>
</evidence>
<evidence type="ECO:0000256" key="4">
    <source>
        <dbReference type="ARBA" id="ARBA00022842"/>
    </source>
</evidence>
<comment type="cofactor">
    <cofactor evidence="8">
        <name>[4Fe-4S] cluster</name>
        <dbReference type="ChEBI" id="CHEBI:49883"/>
    </cofactor>
    <text evidence="8">Binds 1 [4Fe-4S] cluster. The cluster is coordinated with 3 cysteines and an exchangeable S-adenosyl-L-methionine.</text>
</comment>
<sequence>MMSNHYPINEIFQSIQGEGFFSGVPAIFVRLQGCKVGCSWCDTKHSWELDADNLIPVRQLFTDKKPKAGWSWLSPEEILSCFSAEEYTARHVVITGGEPCEYDLMVLSQTLIAHGYRVQIETSGTQPVQADDACWVTVSPKINMAGGYDVLPDVLLRANEIKHPVATAKHIAQLDALLAGIDTSEKVICLQPISQKSRATELAMKICIQRNWRLSVQLHKYLDIE</sequence>
<dbReference type="PANTHER" id="PTHR42836">
    <property type="entry name" value="7-CARBOXY-7-DEAZAGUANINE SYNTHASE"/>
    <property type="match status" value="1"/>
</dbReference>
<dbReference type="Gene3D" id="3.20.20.70">
    <property type="entry name" value="Aldolase class I"/>
    <property type="match status" value="1"/>
</dbReference>
<dbReference type="PIRSF" id="PIRSF000370">
    <property type="entry name" value="QueE"/>
    <property type="match status" value="1"/>
</dbReference>
<dbReference type="eggNOG" id="COG0602">
    <property type="taxonomic scope" value="Bacteria"/>
</dbReference>
<dbReference type="RefSeq" id="WP_015879539.1">
    <property type="nucleotide sequence ID" value="NC_012691.1"/>
</dbReference>
<keyword evidence="1 8" id="KW-0004">4Fe-4S</keyword>
<proteinExistence type="inferred from homology"/>
<feature type="binding site" evidence="8">
    <location>
        <begin position="139"/>
        <end position="141"/>
    </location>
    <ligand>
        <name>S-adenosyl-L-methionine</name>
        <dbReference type="ChEBI" id="CHEBI:59789"/>
    </ligand>
</feature>
<feature type="domain" description="Radical SAM core" evidence="9">
    <location>
        <begin position="21"/>
        <end position="225"/>
    </location>
</feature>
<dbReference type="NCBIfam" id="TIGR04322">
    <property type="entry name" value="rSAM_QueE_Ecoli"/>
    <property type="match status" value="1"/>
</dbReference>
<dbReference type="InterPro" id="IPR013785">
    <property type="entry name" value="Aldolase_TIM"/>
</dbReference>
<dbReference type="SUPFAM" id="SSF102114">
    <property type="entry name" value="Radical SAM enzymes"/>
    <property type="match status" value="1"/>
</dbReference>
<dbReference type="PROSITE" id="PS51918">
    <property type="entry name" value="RADICAL_SAM"/>
    <property type="match status" value="1"/>
</dbReference>
<feature type="binding site" evidence="8">
    <location>
        <position position="95"/>
    </location>
    <ligand>
        <name>substrate</name>
    </ligand>
</feature>
<comment type="similarity">
    <text evidence="8">Belongs to the radical SAM superfamily. 7-carboxy-7-deazaguanine synthase family.</text>
</comment>
<dbReference type="HAMAP" id="MF_00917">
    <property type="entry name" value="QueE"/>
    <property type="match status" value="1"/>
</dbReference>
<keyword evidence="2 8" id="KW-0949">S-adenosyl-L-methionine</keyword>
<dbReference type="AlphaFoldDB" id="C4LAB5"/>
<dbReference type="HOGENOM" id="CLU_066739_3_0_6"/>
<comment type="caution">
    <text evidence="8">Lacks conserved residue(s) required for the propagation of feature annotation.</text>
</comment>
<feature type="binding site" evidence="8">
    <location>
        <begin position="15"/>
        <end position="17"/>
    </location>
    <ligand>
        <name>substrate</name>
    </ligand>
</feature>
<feature type="binding site" evidence="8">
    <location>
        <position position="34"/>
    </location>
    <ligand>
        <name>[4Fe-4S] cluster</name>
        <dbReference type="ChEBI" id="CHEBI:49883"/>
        <note>4Fe-4S-S-AdoMet</note>
    </ligand>
</feature>
<comment type="cofactor">
    <cofactor evidence="8">
        <name>S-adenosyl-L-methionine</name>
        <dbReference type="ChEBI" id="CHEBI:59789"/>
    </cofactor>
    <text evidence="8">Binds 1 S-adenosyl-L-methionine per subunit.</text>
</comment>
<organism evidence="10 11">
    <name type="scientific">Tolumonas auensis (strain DSM 9187 / NBRC 110442 / TA 4)</name>
    <dbReference type="NCBI Taxonomy" id="595494"/>
    <lineage>
        <taxon>Bacteria</taxon>
        <taxon>Pseudomonadati</taxon>
        <taxon>Pseudomonadota</taxon>
        <taxon>Gammaproteobacteria</taxon>
        <taxon>Aeromonadales</taxon>
        <taxon>Aeromonadaceae</taxon>
        <taxon>Tolumonas</taxon>
    </lineage>
</organism>
<dbReference type="InterPro" id="IPR058240">
    <property type="entry name" value="rSAM_sf"/>
</dbReference>
<feature type="binding site" evidence="8">
    <location>
        <position position="41"/>
    </location>
    <ligand>
        <name>[4Fe-4S] cluster</name>
        <dbReference type="ChEBI" id="CHEBI:49883"/>
        <note>4Fe-4S-S-AdoMet</note>
    </ligand>
</feature>
<keyword evidence="7 8" id="KW-0456">Lyase</keyword>
<keyword evidence="11" id="KW-1185">Reference proteome</keyword>
<dbReference type="PANTHER" id="PTHR42836:SF1">
    <property type="entry name" value="7-CARBOXY-7-DEAZAGUANINE SYNTHASE"/>
    <property type="match status" value="1"/>
</dbReference>
<keyword evidence="5 8" id="KW-0408">Iron</keyword>
<comment type="pathway">
    <text evidence="8">Purine metabolism; 7-cyano-7-deazaguanine biosynthesis.</text>
</comment>
<dbReference type="InterPro" id="IPR027609">
    <property type="entry name" value="rSAM_QueE_proteobac"/>
</dbReference>
<dbReference type="EC" id="4.3.99.3" evidence="8"/>
<evidence type="ECO:0000313" key="10">
    <source>
        <dbReference type="EMBL" id="ACQ94090.1"/>
    </source>
</evidence>
<dbReference type="InterPro" id="IPR007197">
    <property type="entry name" value="rSAM"/>
</dbReference>
<feature type="binding site" evidence="8">
    <location>
        <position position="30"/>
    </location>
    <ligand>
        <name>substrate</name>
    </ligand>
</feature>
<comment type="cofactor">
    <cofactor evidence="8">
        <name>Mg(2+)</name>
        <dbReference type="ChEBI" id="CHEBI:18420"/>
    </cofactor>
</comment>
<dbReference type="InterPro" id="IPR024924">
    <property type="entry name" value="7-CO-7-deazaguanine_synth-like"/>
</dbReference>
<evidence type="ECO:0000259" key="9">
    <source>
        <dbReference type="PROSITE" id="PS51918"/>
    </source>
</evidence>
<dbReference type="UniPathway" id="UPA00391"/>
<keyword evidence="8" id="KW-0671">Queuosine biosynthesis</keyword>
<dbReference type="GO" id="GO:0000287">
    <property type="term" value="F:magnesium ion binding"/>
    <property type="evidence" value="ECO:0007669"/>
    <property type="project" value="UniProtKB-UniRule"/>
</dbReference>
<dbReference type="GO" id="GO:0016840">
    <property type="term" value="F:carbon-nitrogen lyase activity"/>
    <property type="evidence" value="ECO:0007669"/>
    <property type="project" value="UniProtKB-UniRule"/>
</dbReference>
<evidence type="ECO:0000256" key="1">
    <source>
        <dbReference type="ARBA" id="ARBA00022485"/>
    </source>
</evidence>
<comment type="catalytic activity">
    <reaction evidence="8">
        <text>6-carboxy-5,6,7,8-tetrahydropterin + H(+) = 7-carboxy-7-carbaguanine + NH4(+)</text>
        <dbReference type="Rhea" id="RHEA:27974"/>
        <dbReference type="ChEBI" id="CHEBI:15378"/>
        <dbReference type="ChEBI" id="CHEBI:28938"/>
        <dbReference type="ChEBI" id="CHEBI:61032"/>
        <dbReference type="ChEBI" id="CHEBI:61036"/>
        <dbReference type="EC" id="4.3.99.3"/>
    </reaction>
</comment>
<feature type="binding site" evidence="8">
    <location>
        <position position="38"/>
    </location>
    <ligand>
        <name>[4Fe-4S] cluster</name>
        <dbReference type="ChEBI" id="CHEBI:49883"/>
        <note>4Fe-4S-S-AdoMet</note>
    </ligand>
</feature>
<evidence type="ECO:0000256" key="7">
    <source>
        <dbReference type="ARBA" id="ARBA00023239"/>
    </source>
</evidence>
<feature type="binding site" evidence="8">
    <location>
        <position position="97"/>
    </location>
    <ligand>
        <name>S-adenosyl-L-methionine</name>
        <dbReference type="ChEBI" id="CHEBI:59789"/>
    </ligand>
</feature>
<reference evidence="10 11" key="2">
    <citation type="journal article" date="2011" name="Stand. Genomic Sci.">
        <title>Complete genome sequence of Tolumonas auensis type strain (TA 4).</title>
        <authorList>
            <person name="Chertkov O."/>
            <person name="Copeland A."/>
            <person name="Lucas S."/>
            <person name="Lapidus A."/>
            <person name="Berry K.W."/>
            <person name="Detter J.C."/>
            <person name="Del Rio T.G."/>
            <person name="Hammon N."/>
            <person name="Dalin E."/>
            <person name="Tice H."/>
            <person name="Pitluck S."/>
            <person name="Richardson P."/>
            <person name="Bruce D."/>
            <person name="Goodwin L."/>
            <person name="Han C."/>
            <person name="Tapia R."/>
            <person name="Saunders E."/>
            <person name="Schmutz J."/>
            <person name="Brettin T."/>
            <person name="Larimer F."/>
            <person name="Land M."/>
            <person name="Hauser L."/>
            <person name="Spring S."/>
            <person name="Rohde M."/>
            <person name="Kyrpides N.C."/>
            <person name="Ivanova N."/>
            <person name="Goker M."/>
            <person name="Beller H.R."/>
            <person name="Klenk H.P."/>
            <person name="Woyke T."/>
        </authorList>
    </citation>
    <scope>NUCLEOTIDE SEQUENCE [LARGE SCALE GENOMIC DNA]</scope>
    <source>
        <strain evidence="11">DSM 9187 / TA4</strain>
    </source>
</reference>
<dbReference type="KEGG" id="tau:Tola_2496"/>
<keyword evidence="3 8" id="KW-0479">Metal-binding</keyword>
<dbReference type="SFLD" id="SFLDS00029">
    <property type="entry name" value="Radical_SAM"/>
    <property type="match status" value="1"/>
</dbReference>
<name>C4LAB5_TOLAT</name>
<gene>
    <name evidence="8" type="primary">queE</name>
    <name evidence="10" type="ordered locus">Tola_2496</name>
</gene>
<keyword evidence="4 8" id="KW-0460">Magnesium</keyword>
<keyword evidence="6 8" id="KW-0411">Iron-sulfur</keyword>